<dbReference type="SUPFAM" id="SSF53756">
    <property type="entry name" value="UDP-Glycosyltransferase/glycogen phosphorylase"/>
    <property type="match status" value="1"/>
</dbReference>
<protein>
    <submittedName>
        <fullName evidence="4">Alpha(1,3)rhamnosyltransferase EpsG</fullName>
    </submittedName>
</protein>
<dbReference type="InterPro" id="IPR050194">
    <property type="entry name" value="Glycosyltransferase_grp1"/>
</dbReference>
<evidence type="ECO:0000313" key="4">
    <source>
        <dbReference type="EMBL" id="ARP60585.1"/>
    </source>
</evidence>
<gene>
    <name evidence="4" type="ORF">CAB88_27390</name>
</gene>
<evidence type="ECO:0000259" key="2">
    <source>
        <dbReference type="Pfam" id="PF00534"/>
    </source>
</evidence>
<organism evidence="4 5">
    <name type="scientific">Bacillus thuringiensis</name>
    <dbReference type="NCBI Taxonomy" id="1428"/>
    <lineage>
        <taxon>Bacteria</taxon>
        <taxon>Bacillati</taxon>
        <taxon>Bacillota</taxon>
        <taxon>Bacilli</taxon>
        <taxon>Bacillales</taxon>
        <taxon>Bacillaceae</taxon>
        <taxon>Bacillus</taxon>
        <taxon>Bacillus cereus group</taxon>
    </lineage>
</organism>
<dbReference type="Proteomes" id="UP000194143">
    <property type="component" value="Chromosome"/>
</dbReference>
<keyword evidence="5" id="KW-1185">Reference proteome</keyword>
<reference evidence="4 5" key="1">
    <citation type="submission" date="2017-04" db="EMBL/GenBank/DDBJ databases">
        <title>Complete Genome Sequence of Bacillus thuringiensis type Strain ATCC 10792.</title>
        <authorList>
            <person name="Oh D.-H."/>
            <person name="Park B.-J."/>
            <person name="Shuai W."/>
            <person name="Chelliah R."/>
        </authorList>
    </citation>
    <scope>NUCLEOTIDE SEQUENCE [LARGE SCALE GENOMIC DNA]</scope>
    <source>
        <strain evidence="4 5">ATCC 10792</strain>
    </source>
</reference>
<accession>A0A1W6WVG5</accession>
<dbReference type="Gene3D" id="3.40.50.2000">
    <property type="entry name" value="Glycogen Phosphorylase B"/>
    <property type="match status" value="2"/>
</dbReference>
<dbReference type="Pfam" id="PF00534">
    <property type="entry name" value="Glycos_transf_1"/>
    <property type="match status" value="1"/>
</dbReference>
<dbReference type="Pfam" id="PF13439">
    <property type="entry name" value="Glyco_transf_4"/>
    <property type="match status" value="1"/>
</dbReference>
<feature type="domain" description="Glycosyltransferase subfamily 4-like N-terminal" evidence="3">
    <location>
        <begin position="14"/>
        <end position="173"/>
    </location>
</feature>
<dbReference type="InterPro" id="IPR001296">
    <property type="entry name" value="Glyco_trans_1"/>
</dbReference>
<comment type="similarity">
    <text evidence="1">Belongs to the glycosyltransferase group 1 family. Glycosyltransferase 4 subfamily.</text>
</comment>
<proteinExistence type="inferred from homology"/>
<dbReference type="PANTHER" id="PTHR45947">
    <property type="entry name" value="SULFOQUINOVOSYL TRANSFERASE SQD2"/>
    <property type="match status" value="1"/>
</dbReference>
<dbReference type="EMBL" id="CP021061">
    <property type="protein sequence ID" value="ARP60585.1"/>
    <property type="molecule type" value="Genomic_DNA"/>
</dbReference>
<feature type="domain" description="Glycosyl transferase family 1" evidence="2">
    <location>
        <begin position="181"/>
        <end position="330"/>
    </location>
</feature>
<dbReference type="RefSeq" id="WP_000731029.1">
    <property type="nucleotide sequence ID" value="NZ_CP021061.1"/>
</dbReference>
<evidence type="ECO:0000313" key="5">
    <source>
        <dbReference type="Proteomes" id="UP000194143"/>
    </source>
</evidence>
<dbReference type="PANTHER" id="PTHR45947:SF3">
    <property type="entry name" value="SULFOQUINOVOSYL TRANSFERASE SQD2"/>
    <property type="match status" value="1"/>
</dbReference>
<name>A0A1W6WVG5_BACTU</name>
<dbReference type="GO" id="GO:0016757">
    <property type="term" value="F:glycosyltransferase activity"/>
    <property type="evidence" value="ECO:0007669"/>
    <property type="project" value="InterPro"/>
</dbReference>
<dbReference type="SMR" id="A0A1W6WVG5"/>
<dbReference type="AlphaFoldDB" id="A0A1W6WVG5"/>
<dbReference type="InterPro" id="IPR028098">
    <property type="entry name" value="Glyco_trans_4-like_N"/>
</dbReference>
<evidence type="ECO:0000259" key="3">
    <source>
        <dbReference type="Pfam" id="PF13439"/>
    </source>
</evidence>
<sequence length="364" mass="42229">MKKKVLLITVRADYGGGPEHVYRLIKNMDSNIEYYVACPEEEPYWDRYTQLLGEGELIKIPHRKFKLKYYLEMLSFVKKNNIDIIHSHGKGAGIYSRLLKVFAPKNVNIVHTFHGIHLDYKNFINKIYIFIERFLSYFTDSFICVSDGERDKVNNVKLVQNNKLNVIVNGVEIPRDHVVNNNQTFNIVSVTRFDNQKNSKKSIEIMETLIKRHGYEDSTLTFIGQGPQMKELQDYVKMRKLERNIIFFGPTQNVIKEMQKYNMYLSSAKWEGMPLAVLEAMSVGLPAVLSNVVGNRDIVEHGKDGYLYELDDTDKIVDLMVQLKDEKWIDMSTKAREKIVSKYSVQQMVKGTKQIYSKISGVSK</sequence>
<evidence type="ECO:0000256" key="1">
    <source>
        <dbReference type="ARBA" id="ARBA00009481"/>
    </source>
</evidence>
<keyword evidence="4" id="KW-0808">Transferase</keyword>
<dbReference type="GeneID" id="67469528"/>